<reference evidence="1" key="3">
    <citation type="submission" date="2025-08" db="UniProtKB">
        <authorList>
            <consortium name="Ensembl"/>
        </authorList>
    </citation>
    <scope>IDENTIFICATION</scope>
</reference>
<reference evidence="2" key="1">
    <citation type="submission" date="2011-05" db="EMBL/GenBank/DDBJ databases">
        <title>Insights into the evolution of the great apes provided by the gorilla genome.</title>
        <authorList>
            <person name="Scally A."/>
        </authorList>
    </citation>
    <scope>NUCLEOTIDE SEQUENCE [LARGE SCALE GENOMIC DNA]</scope>
</reference>
<accession>A0A2I2ZV37</accession>
<dbReference type="PANTHER" id="PTHR12758:SF21">
    <property type="entry name" value="APOPTOSIS INHIBITOR 5"/>
    <property type="match status" value="1"/>
</dbReference>
<dbReference type="Pfam" id="PF05918">
    <property type="entry name" value="API5"/>
    <property type="match status" value="1"/>
</dbReference>
<dbReference type="Ensembl" id="ENSGGOT00000050553.1">
    <property type="protein sequence ID" value="ENSGGOP00000051105.1"/>
    <property type="gene ID" value="ENSGGOG00000039348.1"/>
</dbReference>
<proteinExistence type="predicted"/>
<dbReference type="PANTHER" id="PTHR12758">
    <property type="entry name" value="APOPTOSIS INHIBITOR 5-RELATED"/>
    <property type="match status" value="1"/>
</dbReference>
<protein>
    <recommendedName>
        <fullName evidence="3">Apoptosis inhibitor 5</fullName>
    </recommendedName>
</protein>
<reference evidence="1 2" key="2">
    <citation type="journal article" date="2012" name="Nature">
        <title>Insights into hominid evolution from the gorilla genome sequence.</title>
        <authorList>
            <person name="Scally A."/>
            <person name="Dutheil J.Y."/>
            <person name="Hillier L.W."/>
            <person name="Jordan G.E."/>
            <person name="Goodhead I."/>
            <person name="Herrero J."/>
            <person name="Hobolth A."/>
            <person name="Lappalainen T."/>
            <person name="Mailund T."/>
            <person name="Marques-Bonet T."/>
            <person name="McCarthy S."/>
            <person name="Montgomery S.H."/>
            <person name="Schwalie P.C."/>
            <person name="Tang Y.A."/>
            <person name="Ward M.C."/>
            <person name="Xue Y."/>
            <person name="Yngvadottir B."/>
            <person name="Alkan C."/>
            <person name="Andersen L.N."/>
            <person name="Ayub Q."/>
            <person name="Ball E.V."/>
            <person name="Beal K."/>
            <person name="Bradley B.J."/>
            <person name="Chen Y."/>
            <person name="Clee C.M."/>
            <person name="Fitzgerald S."/>
            <person name="Graves T.A."/>
            <person name="Gu Y."/>
            <person name="Heath P."/>
            <person name="Heger A."/>
            <person name="Karakoc E."/>
            <person name="Kolb-Kokocinski A."/>
            <person name="Laird G.K."/>
            <person name="Lunter G."/>
            <person name="Meader S."/>
            <person name="Mort M."/>
            <person name="Mullikin J.C."/>
            <person name="Munch K."/>
            <person name="O'Connor T.D."/>
            <person name="Phillips A.D."/>
            <person name="Prado-Martinez J."/>
            <person name="Rogers A.S."/>
            <person name="Sajjadian S."/>
            <person name="Schmidt D."/>
            <person name="Shaw K."/>
            <person name="Simpson J.T."/>
            <person name="Stenson P.D."/>
            <person name="Turner D.J."/>
            <person name="Vigilant L."/>
            <person name="Vilella A.J."/>
            <person name="Whitener W."/>
            <person name="Zhu B."/>
            <person name="Cooper D.N."/>
            <person name="de Jong P."/>
            <person name="Dermitzakis E.T."/>
            <person name="Eichler E.E."/>
            <person name="Flicek P."/>
            <person name="Goldman N."/>
            <person name="Mundy N.I."/>
            <person name="Ning Z."/>
            <person name="Odom D.T."/>
            <person name="Ponting C.P."/>
            <person name="Quail M.A."/>
            <person name="Ryder O.A."/>
            <person name="Searle S.M."/>
            <person name="Warren W.C."/>
            <person name="Wilson R.K."/>
            <person name="Schierup M.H."/>
            <person name="Rogers J."/>
            <person name="Tyler-Smith C."/>
            <person name="Durbin R."/>
        </authorList>
    </citation>
    <scope>NUCLEOTIDE SEQUENCE [LARGE SCALE GENOMIC DNA]</scope>
</reference>
<organism evidence="1 2">
    <name type="scientific">Gorilla gorilla gorilla</name>
    <name type="common">Western lowland gorilla</name>
    <dbReference type="NCBI Taxonomy" id="9595"/>
    <lineage>
        <taxon>Eukaryota</taxon>
        <taxon>Metazoa</taxon>
        <taxon>Chordata</taxon>
        <taxon>Craniata</taxon>
        <taxon>Vertebrata</taxon>
        <taxon>Euteleostomi</taxon>
        <taxon>Mammalia</taxon>
        <taxon>Eutheria</taxon>
        <taxon>Euarchontoglires</taxon>
        <taxon>Primates</taxon>
        <taxon>Haplorrhini</taxon>
        <taxon>Catarrhini</taxon>
        <taxon>Hominidae</taxon>
        <taxon>Gorilla</taxon>
    </lineage>
</organism>
<dbReference type="SUPFAM" id="SSF48371">
    <property type="entry name" value="ARM repeat"/>
    <property type="match status" value="1"/>
</dbReference>
<sequence>VPKVEELYRNYGILADAMEQVVQHKNAYEVIPGGVKGGTKEKRLVAQFIPKFFKQFPELADSAINALLDLCEDEDTSAFFSIVVSLIYINSTTHWIAGDVPLKRLLPSAKNLMFFIPPLYV</sequence>
<reference evidence="1" key="4">
    <citation type="submission" date="2025-09" db="UniProtKB">
        <authorList>
            <consortium name="Ensembl"/>
        </authorList>
    </citation>
    <scope>IDENTIFICATION</scope>
</reference>
<keyword evidence="2" id="KW-1185">Reference proteome</keyword>
<dbReference type="GeneTree" id="ENSGT00390000010991"/>
<evidence type="ECO:0000313" key="2">
    <source>
        <dbReference type="Proteomes" id="UP000001519"/>
    </source>
</evidence>
<evidence type="ECO:0008006" key="3">
    <source>
        <dbReference type="Google" id="ProtNLM"/>
    </source>
</evidence>
<dbReference type="EMBL" id="CABD030127634">
    <property type="status" value="NOT_ANNOTATED_CDS"/>
    <property type="molecule type" value="Genomic_DNA"/>
</dbReference>
<dbReference type="AlphaFoldDB" id="A0A2I2ZV37"/>
<dbReference type="InterPro" id="IPR008383">
    <property type="entry name" value="API5"/>
</dbReference>
<dbReference type="Proteomes" id="UP000001519">
    <property type="component" value="Chromosome X"/>
</dbReference>
<dbReference type="InterPro" id="IPR016024">
    <property type="entry name" value="ARM-type_fold"/>
</dbReference>
<evidence type="ECO:0000313" key="1">
    <source>
        <dbReference type="Ensembl" id="ENSGGOP00000051105.1"/>
    </source>
</evidence>
<name>A0A2I2ZV37_GORGO</name>